<dbReference type="AlphaFoldDB" id="D5BV48"/>
<evidence type="ECO:0000313" key="2">
    <source>
        <dbReference type="Proteomes" id="UP000001844"/>
    </source>
</evidence>
<gene>
    <name evidence="1" type="ordered locus">Nhal_2310</name>
</gene>
<name>D5BV48_NITHN</name>
<dbReference type="EMBL" id="CP001798">
    <property type="protein sequence ID" value="ADE15398.1"/>
    <property type="molecule type" value="Genomic_DNA"/>
</dbReference>
<evidence type="ECO:0000313" key="1">
    <source>
        <dbReference type="EMBL" id="ADE15398.1"/>
    </source>
</evidence>
<dbReference type="Proteomes" id="UP000001844">
    <property type="component" value="Chromosome"/>
</dbReference>
<dbReference type="HOGENOM" id="CLU_1282100_0_0_6"/>
<proteinExistence type="predicted"/>
<protein>
    <submittedName>
        <fullName evidence="1">Uncharacterized protein</fullName>
    </submittedName>
</protein>
<dbReference type="KEGG" id="nhl:Nhal_2310"/>
<reference evidence="2" key="1">
    <citation type="submission" date="2010-04" db="EMBL/GenBank/DDBJ databases">
        <title>Complete genome sequence of Nitrosococcus halophilus Nc4, a salt-adapted, aerobic obligate ammonia-oxidizing sulfur purple bacterium.</title>
        <authorList>
            <consortium name="US DOE Joint Genome Institute"/>
            <person name="Campbell M.A."/>
            <person name="Malfatti S.A."/>
            <person name="Chain P.S.G."/>
            <person name="Heidelberg J.F."/>
            <person name="Ward B.B."/>
            <person name="Klotz M.G."/>
        </authorList>
    </citation>
    <scope>NUCLEOTIDE SEQUENCE [LARGE SCALE GENOMIC DNA]</scope>
    <source>
        <strain evidence="2">Nc4</strain>
    </source>
</reference>
<keyword evidence="2" id="KW-1185">Reference proteome</keyword>
<dbReference type="STRING" id="472759.Nhal_2310"/>
<organism evidence="1 2">
    <name type="scientific">Nitrosococcus halophilus (strain Nc4)</name>
    <dbReference type="NCBI Taxonomy" id="472759"/>
    <lineage>
        <taxon>Bacteria</taxon>
        <taxon>Pseudomonadati</taxon>
        <taxon>Pseudomonadota</taxon>
        <taxon>Gammaproteobacteria</taxon>
        <taxon>Chromatiales</taxon>
        <taxon>Chromatiaceae</taxon>
        <taxon>Nitrosococcus</taxon>
    </lineage>
</organism>
<accession>D5BV48</accession>
<sequence>MRTLLRDRVQNEIRSILYEKPNTPIKKGDLYKLVNKEVPCQRPTFYQYLDKATDIKQYKEGNFYYAVYEHSEEGSRIDINLGEYNLDSILMAHLIRPVSMLDIENVDIALFELGLIFENELKEYLLEARNNSTITVVQKDMRRLSTMIDCVVREGVVTKGHHLSTLREERNNRAHGKQPSIEERAVLFNKAHYLAELFIRYIAHFNKLKREIIEI</sequence>